<dbReference type="Gene3D" id="2.60.40.10">
    <property type="entry name" value="Immunoglobulins"/>
    <property type="match status" value="3"/>
</dbReference>
<keyword evidence="3" id="KW-0732">Signal</keyword>
<feature type="domain" description="Fibronectin type-III" evidence="4">
    <location>
        <begin position="998"/>
        <end position="1088"/>
    </location>
</feature>
<evidence type="ECO:0000313" key="5">
    <source>
        <dbReference type="EMBL" id="OGF63608.1"/>
    </source>
</evidence>
<gene>
    <name evidence="5" type="ORF">A2Y62_13420</name>
</gene>
<evidence type="ECO:0000256" key="3">
    <source>
        <dbReference type="SAM" id="SignalP"/>
    </source>
</evidence>
<dbReference type="PROSITE" id="PS50853">
    <property type="entry name" value="FN3"/>
    <property type="match status" value="1"/>
</dbReference>
<dbReference type="InterPro" id="IPR015915">
    <property type="entry name" value="Kelch-typ_b-propeller"/>
</dbReference>
<keyword evidence="2" id="KW-0677">Repeat</keyword>
<feature type="signal peptide" evidence="3">
    <location>
        <begin position="1"/>
        <end position="20"/>
    </location>
</feature>
<comment type="caution">
    <text evidence="5">The sequence shown here is derived from an EMBL/GenBank/DDBJ whole genome shotgun (WGS) entry which is preliminary data.</text>
</comment>
<evidence type="ECO:0000256" key="1">
    <source>
        <dbReference type="ARBA" id="ARBA00022441"/>
    </source>
</evidence>
<dbReference type="PANTHER" id="PTHR46093:SF18">
    <property type="entry name" value="FIBRONECTIN TYPE-III DOMAIN-CONTAINING PROTEIN"/>
    <property type="match status" value="1"/>
</dbReference>
<dbReference type="SMART" id="SM00612">
    <property type="entry name" value="Kelch"/>
    <property type="match status" value="5"/>
</dbReference>
<dbReference type="SMART" id="SM00060">
    <property type="entry name" value="FN3"/>
    <property type="match status" value="2"/>
</dbReference>
<dbReference type="Gene3D" id="2.120.10.80">
    <property type="entry name" value="Kelch-type beta propeller"/>
    <property type="match status" value="4"/>
</dbReference>
<dbReference type="InterPro" id="IPR013783">
    <property type="entry name" value="Ig-like_fold"/>
</dbReference>
<dbReference type="Pfam" id="PF24681">
    <property type="entry name" value="Kelch_KLHDC2_KLHL20_DRC7"/>
    <property type="match status" value="3"/>
</dbReference>
<dbReference type="PANTHER" id="PTHR46093">
    <property type="entry name" value="ACYL-COA-BINDING DOMAIN-CONTAINING PROTEIN 5"/>
    <property type="match status" value="1"/>
</dbReference>
<evidence type="ECO:0000259" key="4">
    <source>
        <dbReference type="PROSITE" id="PS50853"/>
    </source>
</evidence>
<dbReference type="SUPFAM" id="SSF117281">
    <property type="entry name" value="Kelch motif"/>
    <property type="match status" value="3"/>
</dbReference>
<accession>A0A1F5VK68</accession>
<sequence>MVVIVFFLCLMVGVSCFGNAEDINTGISSSKPNNDIAFEERAVCEKQIQQIYWERIIWPKENGKPKPGFNDVVDENAIHAKVADMLRKSNALEHYWQKPITAEQLQAELERMARETRMPEVLKALWSALHNDPHLIAECLARPMLVDRLIRDWYSTDERFHGELKERALNELRKYAKPSQMKLMNGEYSEMEWVCRNDSRMNSKTGYPFYQDQRFIDAAQFEQLSISLAQLYGGGANGVRNNNANAIEVPIGVISELQENSENFFAITVLEKRDTMIRIATASWRKVPFDQWWHSIQPNFNINIKQPAYKYTLPAITEEPCVNDTWSSMGLMFLARINHSSIWTGTEMIIWGGTDNYSYFNTGARYNPGLNTWSSMSVTNAPSGRIYHTAVWTGTEMIIWGGKNASEYFNTGGRYNVAGNLWTPLELDGAPAGRALHSAVWTGGEMIIWGGEHGIYENTGSRYNPSTDTWSALPASGAPDGRSEHTAVWSGDTMIVWGGWNGNYLNTGGRYYPSTDSWLTTSMVNAPAIRRVHSVVWTGSEMIIWGGFCGITVNSGARYNPETDIWVATSLSNAPAVRMNHSAVWTGSEMIVWGGKYNTYTYLKSGSKYFPSTDSWTSISETSAPAARASHTAVWTGAEMIVWGGYSGSNKYNNGGRFQPLSNTWTPLNIGTATAPEAREYHTAVWIGFEMIVWGGYGFGSYFNTGGRYNAALSAWIPISTINAPLARYDHKAVWTGTEMIIWGGTHANWLATGGKYNPITDTWASTSLQGAPPGRVEHTAVWTGTEMIVWGGWSSISLDTGARYNPASDSWTPMATGPYKRIRHTAVWTGTEMIIWGGCCTLNSGSRYNPELDLWQPISEINAPAAVESHSAVWTGNEMIIWGGTGFSQFEIVGGRYNPATDTWLPVSINGAPEKRELHAAVWTGSEMIIWGGHGYQMYNNGGRYFPDTDTWTLISIINAPSPRFTPVVWAGQEMIVWGGYPANDSGGKYCGCPTEAPSSVTVSQTGPHEVTVTWSPLPGAISYNVYRKYLLCGNEREELIATNITDDSFVVDDVSGDVMYHYSVAAKSASCLSPKGSWISLITRGNCTLMPCFDGIQQVTNNATGPCSVELSWNTAVSSCATFPELTYAIYRSADPYFVPSDANLVADCVTGNSYTDNNIASGATLYYIVRAEDSGAEGDGPCNSGNLDDNIKKKAVFPTGPVSVLFSDDFENGLSQWTVDYKWHTDNDQSHSGIYSAHAGNFMNQCPNLIMANNVVLPSYGYNKLSFWTTYDIYDINDGGVVEVKSSGTSWRKLPLIPDYPGWLETYASCFSNEYDFQSGFNLTNIAWQEYTSDLSSYSGKGIKAKFVLILGGGTVPPPGWRIDDFQITNAATCLNGSPNCTSSPIFSGIISAKNAETSPCKILLNWAPAASTCVSGPNISYHIYKSADPNFQPSEINRIASCITGTTFVDTNVIYGTPFYYIVRSEDSTGNGNGPCNHGNIDTNIVKKGATASGQMSIIYQDDFESATGWANDPSNTDAETGFFVAGDPVETKWQVGNDTTPSPGIKCFYTAENPNGEEAIDDVDYGKVTAHSPVIDLSIVKAATLSYNYFFGQRDNEDDKWWDWFRVDISNDGGTIYPVNLEYFGNQTIEPNWTYVLYDLSSLLPLTDSFRMRIQARDWGDIIEAGIDDVIIKSGSFCQTVTPAPGTVPDNDNFHGTPLTIKKYLSYFVLSWGAPLGTCQTEDYGIYRGELPWSGYNHRNITCTTGGNTWALIPAGTKSFYYLVVAQNNGKEGSYGLDSSDAQRPQAQLPCYPLEISYCN</sequence>
<dbReference type="STRING" id="1817863.A2Y62_13420"/>
<evidence type="ECO:0000256" key="2">
    <source>
        <dbReference type="ARBA" id="ARBA00022737"/>
    </source>
</evidence>
<dbReference type="EMBL" id="MFGW01000160">
    <property type="protein sequence ID" value="OGF63608.1"/>
    <property type="molecule type" value="Genomic_DNA"/>
</dbReference>
<name>A0A1F5VK68_9BACT</name>
<dbReference type="InterPro" id="IPR003961">
    <property type="entry name" value="FN3_dom"/>
</dbReference>
<dbReference type="SUPFAM" id="SSF49265">
    <property type="entry name" value="Fibronectin type III"/>
    <property type="match status" value="2"/>
</dbReference>
<reference evidence="5 6" key="1">
    <citation type="journal article" date="2016" name="Nat. Commun.">
        <title>Thousands of microbial genomes shed light on interconnected biogeochemical processes in an aquifer system.</title>
        <authorList>
            <person name="Anantharaman K."/>
            <person name="Brown C.T."/>
            <person name="Hug L.A."/>
            <person name="Sharon I."/>
            <person name="Castelle C.J."/>
            <person name="Probst A.J."/>
            <person name="Thomas B.C."/>
            <person name="Singh A."/>
            <person name="Wilkins M.J."/>
            <person name="Karaoz U."/>
            <person name="Brodie E.L."/>
            <person name="Williams K.H."/>
            <person name="Hubbard S.S."/>
            <person name="Banfield J.F."/>
        </authorList>
    </citation>
    <scope>NUCLEOTIDE SEQUENCE [LARGE SCALE GENOMIC DNA]</scope>
</reference>
<proteinExistence type="predicted"/>
<dbReference type="InterPro" id="IPR036116">
    <property type="entry name" value="FN3_sf"/>
</dbReference>
<dbReference type="Proteomes" id="UP000178943">
    <property type="component" value="Unassembled WGS sequence"/>
</dbReference>
<dbReference type="CDD" id="cd00063">
    <property type="entry name" value="FN3"/>
    <property type="match status" value="1"/>
</dbReference>
<protein>
    <recommendedName>
        <fullName evidence="4">Fibronectin type-III domain-containing protein</fullName>
    </recommendedName>
</protein>
<keyword evidence="1" id="KW-0880">Kelch repeat</keyword>
<dbReference type="InterPro" id="IPR006652">
    <property type="entry name" value="Kelch_1"/>
</dbReference>
<organism evidence="5 6">
    <name type="scientific">Candidatus Fischerbacteria bacterium RBG_13_37_8</name>
    <dbReference type="NCBI Taxonomy" id="1817863"/>
    <lineage>
        <taxon>Bacteria</taxon>
        <taxon>Candidatus Fischeribacteriota</taxon>
    </lineage>
</organism>
<evidence type="ECO:0000313" key="6">
    <source>
        <dbReference type="Proteomes" id="UP000178943"/>
    </source>
</evidence>
<feature type="chain" id="PRO_5009522036" description="Fibronectin type-III domain-containing protein" evidence="3">
    <location>
        <begin position="21"/>
        <end position="1805"/>
    </location>
</feature>